<reference evidence="1 2" key="1">
    <citation type="submission" date="2019-07" db="EMBL/GenBank/DDBJ databases">
        <title>Genomics analysis of Aphanomyces spp. identifies a new class of oomycete effector associated with host adaptation.</title>
        <authorList>
            <person name="Gaulin E."/>
        </authorList>
    </citation>
    <scope>NUCLEOTIDE SEQUENCE [LARGE SCALE GENOMIC DNA]</scope>
    <source>
        <strain evidence="1 2">ATCC 201684</strain>
    </source>
</reference>
<dbReference type="VEuPathDB" id="FungiDB:AeMF1_002003"/>
<dbReference type="Proteomes" id="UP000481153">
    <property type="component" value="Unassembled WGS sequence"/>
</dbReference>
<keyword evidence="2" id="KW-1185">Reference proteome</keyword>
<dbReference type="EMBL" id="VJMJ01000135">
    <property type="protein sequence ID" value="KAF0732317.1"/>
    <property type="molecule type" value="Genomic_DNA"/>
</dbReference>
<dbReference type="PANTHER" id="PTHR31827:SF1">
    <property type="entry name" value="EMB|CAB89363.1"/>
    <property type="match status" value="1"/>
</dbReference>
<organism evidence="1 2">
    <name type="scientific">Aphanomyces euteiches</name>
    <dbReference type="NCBI Taxonomy" id="100861"/>
    <lineage>
        <taxon>Eukaryota</taxon>
        <taxon>Sar</taxon>
        <taxon>Stramenopiles</taxon>
        <taxon>Oomycota</taxon>
        <taxon>Saprolegniomycetes</taxon>
        <taxon>Saprolegniales</taxon>
        <taxon>Verrucalvaceae</taxon>
        <taxon>Aphanomyces</taxon>
    </lineage>
</organism>
<dbReference type="AlphaFoldDB" id="A0A6G0WXU2"/>
<sequence>MAGPNEFCFEHNLQPRVRLCTFGNCSQNALNDGLCPLHFSMSTVQTVKCSAAGCTASATPDGFCAIHSKDQSQGSSKPKCKEEGCQSAANLHGYCNVHVGLYICRQVPCKNLAMPERPFFCAEHLSAHMKTRTDNPTLDACQVMGCTTPAKVLGHCRRHYNLLRCKYQGCTVVLRQSGNFCDAHDPAKAPNNVVRPEERLEVCKELNCNITAHAHGYCRRHFSVYKCRNNECTALAEGGGEFCSAHAVHLSAQVLCKVEGCSAQVDSMGFCRRHFDERRCKQPSCGLLAENGIFCAAHVPSVTISPPITGPGCKEENCKISPKFLGYCRRHYLEKKCNTMACKNLAENDGKCVEHSQEVAPPVPASPAATVAPQSASVDTQEATKSTPAAVPVAEKKLCKLQNCQLDAKPDKYCNQHSSNDQCRHESCSMQATKDGFCDAHASIPPKESRTPATSAARCKKPHCSFKAKSEGFCQRHYLESKKSIELKAAPTFSNLCQFQNCLQVAKEMGRCVKHLPEAKAQAEPTCMADNCSAKATANGLCDNHGTTSAVQNTPPVAKEPSKDPTLCKAQSCKIAAKTNGYCRSHYIQSKTAEGVPVKTPTAPAAPKCLNENCAEAATEKSGLCKIHEDVRPVKKMPVCKHEGCTLTAKTQGYCRSHFSIQNEHSVQCKQQDCTRNATSRGYCSLHLETQEKSPRHCKYDGCNIVAKLKGYCRRHGLKLATLEEPLGNANHLIDLSVDSPTGSSEFDTASCSVSGCSSAAVVDGLCQLHYQPRPATCRTDGCSLVAKKQGFCARHFHAATS</sequence>
<comment type="caution">
    <text evidence="1">The sequence shown here is derived from an EMBL/GenBank/DDBJ whole genome shotgun (WGS) entry which is preliminary data.</text>
</comment>
<evidence type="ECO:0000313" key="2">
    <source>
        <dbReference type="Proteomes" id="UP000481153"/>
    </source>
</evidence>
<gene>
    <name evidence="1" type="ORF">Ae201684_010606</name>
</gene>
<accession>A0A6G0WXU2</accession>
<protein>
    <submittedName>
        <fullName evidence="1">Uncharacterized protein</fullName>
    </submittedName>
</protein>
<proteinExistence type="predicted"/>
<evidence type="ECO:0000313" key="1">
    <source>
        <dbReference type="EMBL" id="KAF0732317.1"/>
    </source>
</evidence>
<name>A0A6G0WXU2_9STRA</name>
<dbReference type="PANTHER" id="PTHR31827">
    <property type="entry name" value="EMB|CAB89363.1"/>
    <property type="match status" value="1"/>
</dbReference>